<sequence length="90" mass="10804">IVKKQEKYAKERERSQRSFDKALKYLNIKHGNSQTKLGDRIRTAKTKFGEKADHPLICTHDHCLWWRKEHVFKDFKSSIKNSEKEEEDDD</sequence>
<dbReference type="EMBL" id="CAJVPS010025425">
    <property type="protein sequence ID" value="CAG8718955.1"/>
    <property type="molecule type" value="Genomic_DNA"/>
</dbReference>
<keyword evidence="2" id="KW-1185">Reference proteome</keyword>
<feature type="non-terminal residue" evidence="1">
    <location>
        <position position="1"/>
    </location>
</feature>
<gene>
    <name evidence="1" type="ORF">ALEPTO_LOCUS12189</name>
</gene>
<name>A0A9N9I3L4_9GLOM</name>
<dbReference type="Proteomes" id="UP000789508">
    <property type="component" value="Unassembled WGS sequence"/>
</dbReference>
<organism evidence="1 2">
    <name type="scientific">Ambispora leptoticha</name>
    <dbReference type="NCBI Taxonomy" id="144679"/>
    <lineage>
        <taxon>Eukaryota</taxon>
        <taxon>Fungi</taxon>
        <taxon>Fungi incertae sedis</taxon>
        <taxon>Mucoromycota</taxon>
        <taxon>Glomeromycotina</taxon>
        <taxon>Glomeromycetes</taxon>
        <taxon>Archaeosporales</taxon>
        <taxon>Ambisporaceae</taxon>
        <taxon>Ambispora</taxon>
    </lineage>
</organism>
<dbReference type="AlphaFoldDB" id="A0A9N9I3L4"/>
<accession>A0A9N9I3L4</accession>
<protein>
    <submittedName>
        <fullName evidence="1">860_t:CDS:1</fullName>
    </submittedName>
</protein>
<evidence type="ECO:0000313" key="2">
    <source>
        <dbReference type="Proteomes" id="UP000789508"/>
    </source>
</evidence>
<comment type="caution">
    <text evidence="1">The sequence shown here is derived from an EMBL/GenBank/DDBJ whole genome shotgun (WGS) entry which is preliminary data.</text>
</comment>
<evidence type="ECO:0000313" key="1">
    <source>
        <dbReference type="EMBL" id="CAG8718955.1"/>
    </source>
</evidence>
<reference evidence="1" key="1">
    <citation type="submission" date="2021-06" db="EMBL/GenBank/DDBJ databases">
        <authorList>
            <person name="Kallberg Y."/>
            <person name="Tangrot J."/>
            <person name="Rosling A."/>
        </authorList>
    </citation>
    <scope>NUCLEOTIDE SEQUENCE</scope>
    <source>
        <strain evidence="1">FL130A</strain>
    </source>
</reference>
<proteinExistence type="predicted"/>